<protein>
    <submittedName>
        <fullName evidence="1">Uncharacterized protein</fullName>
    </submittedName>
</protein>
<gene>
    <name evidence="1" type="ORF">JMA_01860</name>
</gene>
<dbReference type="STRING" id="1508404.JMA_01860"/>
<evidence type="ECO:0000313" key="1">
    <source>
        <dbReference type="EMBL" id="AJD89503.1"/>
    </source>
</evidence>
<accession>A0A0B5ALV9</accession>
<dbReference type="HOGENOM" id="CLU_1068651_0_0_9"/>
<reference evidence="1 2" key="1">
    <citation type="submission" date="2014-08" db="EMBL/GenBank/DDBJ databases">
        <title>Complete genome of a marine bacteria Jeotgalibacillus malaysiensis.</title>
        <authorList>
            <person name="Yaakop A.S."/>
            <person name="Chan K.-G."/>
            <person name="Goh K.M."/>
        </authorList>
    </citation>
    <scope>NUCLEOTIDE SEQUENCE [LARGE SCALE GENOMIC DNA]</scope>
    <source>
        <strain evidence="1 2">D5</strain>
    </source>
</reference>
<dbReference type="Proteomes" id="UP000031449">
    <property type="component" value="Chromosome"/>
</dbReference>
<organism evidence="1 2">
    <name type="scientific">Jeotgalibacillus malaysiensis</name>
    <dbReference type="NCBI Taxonomy" id="1508404"/>
    <lineage>
        <taxon>Bacteria</taxon>
        <taxon>Bacillati</taxon>
        <taxon>Bacillota</taxon>
        <taxon>Bacilli</taxon>
        <taxon>Bacillales</taxon>
        <taxon>Caryophanaceae</taxon>
        <taxon>Jeotgalibacillus</taxon>
    </lineage>
</organism>
<dbReference type="KEGG" id="jeo:JMA_01860"/>
<dbReference type="AlphaFoldDB" id="A0A0B5ALV9"/>
<proteinExistence type="predicted"/>
<keyword evidence="2" id="KW-1185">Reference proteome</keyword>
<dbReference type="EMBL" id="CP009416">
    <property type="protein sequence ID" value="AJD89503.1"/>
    <property type="molecule type" value="Genomic_DNA"/>
</dbReference>
<name>A0A0B5ALV9_9BACL</name>
<evidence type="ECO:0000313" key="2">
    <source>
        <dbReference type="Proteomes" id="UP000031449"/>
    </source>
</evidence>
<dbReference type="OrthoDB" id="2427702at2"/>
<sequence length="260" mass="30592">MLNNEILTVQSKSKKYKKFLEKIEVNRNPVSINGKHYYEVIYTNRKGEVTATAILSPDQETESEARQAHPLLARYNGLILNIVAEGRERTKVSEVFFKEPLELISRHDLPQLEAGRERINRMGQLVKNHRTYYEQVMEAFRSAGVISQKDIDYATRMAISMELVHIEVLEMMTNDLPVFEQWVSEMQAAGLWEQLGQNVREFYHHMLNGKEENEALLATKERPKASDWENRIEELHRMTAQRLDTKILNYRKDLRYPEPW</sequence>
<dbReference type="BioCyc" id="JESP1508404:G14D9-9390-MONOMER"/>